<reference evidence="2 3" key="2">
    <citation type="submission" date="2020-03" db="EMBL/GenBank/DDBJ databases">
        <authorList>
            <person name="Ichikawa N."/>
            <person name="Kimura A."/>
            <person name="Kitahashi Y."/>
            <person name="Uohara A."/>
        </authorList>
    </citation>
    <scope>NUCLEOTIDE SEQUENCE [LARGE SCALE GENOMIC DNA]</scope>
    <source>
        <strain evidence="2 3">NBRC 107702</strain>
    </source>
</reference>
<dbReference type="AlphaFoldDB" id="A0A6F8XT71"/>
<evidence type="ECO:0000256" key="1">
    <source>
        <dbReference type="SAM" id="MobiDB-lite"/>
    </source>
</evidence>
<feature type="compositionally biased region" description="Acidic residues" evidence="1">
    <location>
        <begin position="83"/>
        <end position="98"/>
    </location>
</feature>
<feature type="region of interest" description="Disordered" evidence="1">
    <location>
        <begin position="78"/>
        <end position="107"/>
    </location>
</feature>
<dbReference type="KEGG" id="pfla:Pflav_033480"/>
<protein>
    <submittedName>
        <fullName evidence="2">Uncharacterized protein</fullName>
    </submittedName>
</protein>
<name>A0A6F8XT71_9ACTN</name>
<gene>
    <name evidence="2" type="ORF">Pflav_033480</name>
</gene>
<reference evidence="2 3" key="1">
    <citation type="submission" date="2020-03" db="EMBL/GenBank/DDBJ databases">
        <title>Whole genome shotgun sequence of Phytohabitans flavus NBRC 107702.</title>
        <authorList>
            <person name="Komaki H."/>
            <person name="Tamura T."/>
        </authorList>
    </citation>
    <scope>NUCLEOTIDE SEQUENCE [LARGE SCALE GENOMIC DNA]</scope>
    <source>
        <strain evidence="2 3">NBRC 107702</strain>
    </source>
</reference>
<sequence length="107" mass="11295">MDSPDARAAFAGLLFDSVPALAPAERAEMFRHTFDPATPDPPAGLLIGDDVLAGTDPFDGDGIFDDVAVPEVNEHLPWSDVDSSVDDGFDDPGFDDDFGNPFPGDSL</sequence>
<keyword evidence="3" id="KW-1185">Reference proteome</keyword>
<dbReference type="EMBL" id="AP022870">
    <property type="protein sequence ID" value="BCB76938.1"/>
    <property type="molecule type" value="Genomic_DNA"/>
</dbReference>
<dbReference type="Proteomes" id="UP000502508">
    <property type="component" value="Chromosome"/>
</dbReference>
<proteinExistence type="predicted"/>
<evidence type="ECO:0000313" key="3">
    <source>
        <dbReference type="Proteomes" id="UP000502508"/>
    </source>
</evidence>
<dbReference type="RefSeq" id="WP_173036863.1">
    <property type="nucleotide sequence ID" value="NZ_AP022870.1"/>
</dbReference>
<evidence type="ECO:0000313" key="2">
    <source>
        <dbReference type="EMBL" id="BCB76938.1"/>
    </source>
</evidence>
<accession>A0A6F8XT71</accession>
<organism evidence="2 3">
    <name type="scientific">Phytohabitans flavus</name>
    <dbReference type="NCBI Taxonomy" id="1076124"/>
    <lineage>
        <taxon>Bacteria</taxon>
        <taxon>Bacillati</taxon>
        <taxon>Actinomycetota</taxon>
        <taxon>Actinomycetes</taxon>
        <taxon>Micromonosporales</taxon>
        <taxon>Micromonosporaceae</taxon>
    </lineage>
</organism>